<dbReference type="CDD" id="cd11386">
    <property type="entry name" value="MCP_signal"/>
    <property type="match status" value="1"/>
</dbReference>
<evidence type="ECO:0000259" key="8">
    <source>
        <dbReference type="PROSITE" id="PS50111"/>
    </source>
</evidence>
<dbReference type="Pfam" id="PF00015">
    <property type="entry name" value="MCPsignal"/>
    <property type="match status" value="1"/>
</dbReference>
<dbReference type="InterPro" id="IPR004089">
    <property type="entry name" value="MCPsignal_dom"/>
</dbReference>
<dbReference type="SUPFAM" id="SSF58104">
    <property type="entry name" value="Methyl-accepting chemotaxis protein (MCP) signaling domain"/>
    <property type="match status" value="1"/>
</dbReference>
<evidence type="ECO:0000256" key="3">
    <source>
        <dbReference type="ARBA" id="ARBA00022989"/>
    </source>
</evidence>
<evidence type="ECO:0000256" key="5">
    <source>
        <dbReference type="ARBA" id="ARBA00023224"/>
    </source>
</evidence>
<dbReference type="PANTHER" id="PTHR32089:SF119">
    <property type="entry name" value="METHYL-ACCEPTING CHEMOTAXIS PROTEIN CTPL"/>
    <property type="match status" value="1"/>
</dbReference>
<evidence type="ECO:0000313" key="9">
    <source>
        <dbReference type="EMBL" id="GGG58101.1"/>
    </source>
</evidence>
<organism evidence="9 10">
    <name type="scientific">Pseudohongiella nitratireducens</name>
    <dbReference type="NCBI Taxonomy" id="1768907"/>
    <lineage>
        <taxon>Bacteria</taxon>
        <taxon>Pseudomonadati</taxon>
        <taxon>Pseudomonadota</taxon>
        <taxon>Gammaproteobacteria</taxon>
        <taxon>Pseudomonadales</taxon>
        <taxon>Pseudohongiellaceae</taxon>
        <taxon>Pseudohongiella</taxon>
    </lineage>
</organism>
<reference evidence="9" key="2">
    <citation type="submission" date="2020-09" db="EMBL/GenBank/DDBJ databases">
        <authorList>
            <person name="Sun Q."/>
            <person name="Zhou Y."/>
        </authorList>
    </citation>
    <scope>NUCLEOTIDE SEQUENCE</scope>
    <source>
        <strain evidence="9">CGMCC 1.15425</strain>
    </source>
</reference>
<reference evidence="9" key="1">
    <citation type="journal article" date="2014" name="Int. J. Syst. Evol. Microbiol.">
        <title>Complete genome sequence of Corynebacterium casei LMG S-19264T (=DSM 44701T), isolated from a smear-ripened cheese.</title>
        <authorList>
            <consortium name="US DOE Joint Genome Institute (JGI-PGF)"/>
            <person name="Walter F."/>
            <person name="Albersmeier A."/>
            <person name="Kalinowski J."/>
            <person name="Ruckert C."/>
        </authorList>
    </citation>
    <scope>NUCLEOTIDE SEQUENCE</scope>
    <source>
        <strain evidence="9">CGMCC 1.15425</strain>
    </source>
</reference>
<keyword evidence="5 6" id="KW-0807">Transducer</keyword>
<gene>
    <name evidence="9" type="ORF">GCM10011403_14280</name>
</gene>
<name>A0A917LVP1_9GAMM</name>
<dbReference type="Gene3D" id="1.10.287.950">
    <property type="entry name" value="Methyl-accepting chemotaxis protein"/>
    <property type="match status" value="1"/>
</dbReference>
<comment type="caution">
    <text evidence="9">The sequence shown here is derived from an EMBL/GenBank/DDBJ whole genome shotgun (WGS) entry which is preliminary data.</text>
</comment>
<protein>
    <submittedName>
        <fullName evidence="9">Methyl-accepting chemotaxis protein</fullName>
    </submittedName>
</protein>
<evidence type="ECO:0000313" key="10">
    <source>
        <dbReference type="Proteomes" id="UP000627715"/>
    </source>
</evidence>
<feature type="domain" description="Methyl-accepting transducer" evidence="8">
    <location>
        <begin position="232"/>
        <end position="468"/>
    </location>
</feature>
<dbReference type="Proteomes" id="UP000627715">
    <property type="component" value="Unassembled WGS sequence"/>
</dbReference>
<comment type="subcellular location">
    <subcellularLocation>
        <location evidence="1">Membrane</location>
        <topology evidence="1">Multi-pass membrane protein</topology>
    </subcellularLocation>
</comment>
<feature type="transmembrane region" description="Helical" evidence="7">
    <location>
        <begin position="45"/>
        <end position="65"/>
    </location>
</feature>
<keyword evidence="3 7" id="KW-1133">Transmembrane helix</keyword>
<dbReference type="AlphaFoldDB" id="A0A917LVP1"/>
<sequence>MMNAAVLHDQAREDMLKSDRQLLVILMLHFPVVAFLVPINYGTTMFTLLATVLVCIIALAAYWLLRGTRYCSIVFSLCLMLFSAIMIQAQLGRIEMHFHIFAALALLTIYRDWLPVVIAAGFIALHHLFLTALQLSGASLGAMPLMVYNYGCSWGIAFMHAAFVVFEAAILIFFALRMGAEREQSYRMIALIHAFSNDKDLSERLSGEAVTVRTFNDMLDQFSGLISRLRDLSTLLLSNANHLNQVSSKTGEIVSFQQAQMEQAAAATHQMSTSIQDVSGNAHRASQAAIEATEGAEQGSQRMVEAVSLTQNTKQVLEQALLAVKELESKVGAITTLSDQINDISEQTNLLALNAAIEAARAGESGRGFSVVADEVRSLSRRTYEFTNEIRQTTGELKTVSDSAIDAIERGQSHASETNDAVAETRRVIEVVQQAIHAVSDMNTQIAAASEQQAATSSEINRNIHQVVDRNGDIVAETGKLNAMARELDASIEQLEQAVGHYRTE</sequence>
<dbReference type="RefSeq" id="WP_068811974.1">
    <property type="nucleotide sequence ID" value="NZ_BMIY01000006.1"/>
</dbReference>
<feature type="transmembrane region" description="Helical" evidence="7">
    <location>
        <begin position="72"/>
        <end position="91"/>
    </location>
</feature>
<dbReference type="GO" id="GO:0006935">
    <property type="term" value="P:chemotaxis"/>
    <property type="evidence" value="ECO:0007669"/>
    <property type="project" value="UniProtKB-ARBA"/>
</dbReference>
<dbReference type="OrthoDB" id="9781845at2"/>
<dbReference type="EMBL" id="BMIY01000006">
    <property type="protein sequence ID" value="GGG58101.1"/>
    <property type="molecule type" value="Genomic_DNA"/>
</dbReference>
<keyword evidence="4 7" id="KW-0472">Membrane</keyword>
<evidence type="ECO:0000256" key="2">
    <source>
        <dbReference type="ARBA" id="ARBA00022692"/>
    </source>
</evidence>
<dbReference type="GO" id="GO:0016020">
    <property type="term" value="C:membrane"/>
    <property type="evidence" value="ECO:0007669"/>
    <property type="project" value="UniProtKB-SubCell"/>
</dbReference>
<dbReference type="SMART" id="SM00283">
    <property type="entry name" value="MA"/>
    <property type="match status" value="1"/>
</dbReference>
<dbReference type="GO" id="GO:0007165">
    <property type="term" value="P:signal transduction"/>
    <property type="evidence" value="ECO:0007669"/>
    <property type="project" value="UniProtKB-KW"/>
</dbReference>
<evidence type="ECO:0000256" key="6">
    <source>
        <dbReference type="PROSITE-ProRule" id="PRU00284"/>
    </source>
</evidence>
<dbReference type="PROSITE" id="PS50111">
    <property type="entry name" value="CHEMOTAXIS_TRANSDUC_2"/>
    <property type="match status" value="1"/>
</dbReference>
<accession>A0A917LVP1</accession>
<dbReference type="PANTHER" id="PTHR32089">
    <property type="entry name" value="METHYL-ACCEPTING CHEMOTAXIS PROTEIN MCPB"/>
    <property type="match status" value="1"/>
</dbReference>
<evidence type="ECO:0000256" key="4">
    <source>
        <dbReference type="ARBA" id="ARBA00023136"/>
    </source>
</evidence>
<evidence type="ECO:0000256" key="7">
    <source>
        <dbReference type="SAM" id="Phobius"/>
    </source>
</evidence>
<keyword evidence="10" id="KW-1185">Reference proteome</keyword>
<evidence type="ECO:0000256" key="1">
    <source>
        <dbReference type="ARBA" id="ARBA00004141"/>
    </source>
</evidence>
<proteinExistence type="predicted"/>
<feature type="transmembrane region" description="Helical" evidence="7">
    <location>
        <begin position="21"/>
        <end position="39"/>
    </location>
</feature>
<feature type="transmembrane region" description="Helical" evidence="7">
    <location>
        <begin position="154"/>
        <end position="176"/>
    </location>
</feature>
<keyword evidence="2 7" id="KW-0812">Transmembrane</keyword>